<dbReference type="InterPro" id="IPR038732">
    <property type="entry name" value="HpyO/CreE_NAD-binding"/>
</dbReference>
<dbReference type="RefSeq" id="WP_311722307.1">
    <property type="nucleotide sequence ID" value="NZ_JAVRFD010000001.1"/>
</dbReference>
<organism evidence="2 3">
    <name type="scientific">Streptomyces lonegramiae</name>
    <dbReference type="NCBI Taxonomy" id="3075524"/>
    <lineage>
        <taxon>Bacteria</taxon>
        <taxon>Bacillati</taxon>
        <taxon>Actinomycetota</taxon>
        <taxon>Actinomycetes</taxon>
        <taxon>Kitasatosporales</taxon>
        <taxon>Streptomycetaceae</taxon>
        <taxon>Streptomyces</taxon>
    </lineage>
</organism>
<gene>
    <name evidence="2" type="ORF">RND15_04660</name>
</gene>
<evidence type="ECO:0000313" key="3">
    <source>
        <dbReference type="Proteomes" id="UP001180754"/>
    </source>
</evidence>
<sequence>MSDRHGETAFRVTVVGAGAAGTLVCAALLNEASADGLRVRVDLVDPSPDTGRGVAYRTPDPRHLLNVPAGRMSATDDADDFRRWLSAREGRAVGPGEYVPRARYGGYLADRLRSAASDAAPYGSLRRVHDRAEGVRPRDGAVRLSLRGGAVLESDAAVLAIGHLAPRTGWAPPALRASGRFVADPWWPGVPASIPGDRDVLLVGTGLTMCDMARSLVRPGRTVYAVSTHGLLPAAHAPAPAAPLAPCPPPEVRSLAALERLVMLRAARARRVCGDWRPALDALRPHTTALWQRLSAAEQREFLRTRLRWWEVHRHRMPPDTHAAVRGALGTGGLRVLRGALSAEDFRVTASGEVRVRLPAPYAGWTGPLGAVVNCTGTEGRVTEAADPLVRGLLAAGLARPGPHALGFDTAPDGRLLPAFPPPGPGDPAPLWTLGSLRRGNLWETTAIPEIRVQANRIATAVVALLASHRPAERQPTTPYLAQPV</sequence>
<dbReference type="Gene3D" id="3.50.50.60">
    <property type="entry name" value="FAD/NAD(P)-binding domain"/>
    <property type="match status" value="1"/>
</dbReference>
<dbReference type="PANTHER" id="PTHR40254">
    <property type="entry name" value="BLR0577 PROTEIN"/>
    <property type="match status" value="1"/>
</dbReference>
<dbReference type="SUPFAM" id="SSF51905">
    <property type="entry name" value="FAD/NAD(P)-binding domain"/>
    <property type="match status" value="1"/>
</dbReference>
<name>A0ABU2X7X9_9ACTN</name>
<evidence type="ECO:0000313" key="2">
    <source>
        <dbReference type="EMBL" id="MDT0542011.1"/>
    </source>
</evidence>
<dbReference type="EMBL" id="JAVRFD010000001">
    <property type="protein sequence ID" value="MDT0542011.1"/>
    <property type="molecule type" value="Genomic_DNA"/>
</dbReference>
<dbReference type="InterPro" id="IPR052189">
    <property type="entry name" value="L-asp_N-monooxygenase_NS-form"/>
</dbReference>
<accession>A0ABU2X7X9</accession>
<dbReference type="PANTHER" id="PTHR40254:SF1">
    <property type="entry name" value="BLR0577 PROTEIN"/>
    <property type="match status" value="1"/>
</dbReference>
<protein>
    <submittedName>
        <fullName evidence="2">FAD/NAD(P)-binding protein</fullName>
    </submittedName>
</protein>
<proteinExistence type="predicted"/>
<evidence type="ECO:0000259" key="1">
    <source>
        <dbReference type="Pfam" id="PF13454"/>
    </source>
</evidence>
<feature type="domain" description="FAD-dependent urate hydroxylase HpyO/Asp monooxygenase CreE-like FAD/NAD(P)-binding" evidence="1">
    <location>
        <begin position="14"/>
        <end position="163"/>
    </location>
</feature>
<dbReference type="Proteomes" id="UP001180754">
    <property type="component" value="Unassembled WGS sequence"/>
</dbReference>
<comment type="caution">
    <text evidence="2">The sequence shown here is derived from an EMBL/GenBank/DDBJ whole genome shotgun (WGS) entry which is preliminary data.</text>
</comment>
<keyword evidence="3" id="KW-1185">Reference proteome</keyword>
<dbReference type="Pfam" id="PF13454">
    <property type="entry name" value="NAD_binding_9"/>
    <property type="match status" value="1"/>
</dbReference>
<reference evidence="2" key="1">
    <citation type="submission" date="2024-05" db="EMBL/GenBank/DDBJ databases">
        <title>30 novel species of actinomycetes from the DSMZ collection.</title>
        <authorList>
            <person name="Nouioui I."/>
        </authorList>
    </citation>
    <scope>NUCLEOTIDE SEQUENCE</scope>
    <source>
        <strain evidence="2">DSM 41529</strain>
    </source>
</reference>
<dbReference type="InterPro" id="IPR036188">
    <property type="entry name" value="FAD/NAD-bd_sf"/>
</dbReference>